<sequence>MPASAAAGASSDEEEKEMDYKRFLAVPLALLFVAISACTGGGRSGSTSPVPQSRARADAASLTDTSINLDLTADAPATQSSGSGSGTSSMPFPPVPDSDPFYAQPSPFPNLKPGTILASRAVTYAPDAVPQPNPAWQIEFVSRNLRGNPIASVATVVRPLVPFGGGAQPLVAVPYYENSLGSKCAPSHSTTGSTANNPSNT</sequence>
<evidence type="ECO:0000256" key="1">
    <source>
        <dbReference type="SAM" id="MobiDB-lite"/>
    </source>
</evidence>
<feature type="compositionally biased region" description="Polar residues" evidence="1">
    <location>
        <begin position="187"/>
        <end position="201"/>
    </location>
</feature>
<feature type="region of interest" description="Disordered" evidence="1">
    <location>
        <begin position="67"/>
        <end position="106"/>
    </location>
</feature>
<dbReference type="EMBL" id="AP025523">
    <property type="protein sequence ID" value="BDE05665.1"/>
    <property type="molecule type" value="Genomic_DNA"/>
</dbReference>
<accession>A0AAN1XVC3</accession>
<dbReference type="InterPro" id="IPR005152">
    <property type="entry name" value="Lipase_secreted"/>
</dbReference>
<dbReference type="GO" id="GO:0016042">
    <property type="term" value="P:lipid catabolic process"/>
    <property type="evidence" value="ECO:0007669"/>
    <property type="project" value="InterPro"/>
</dbReference>
<dbReference type="GO" id="GO:0004806">
    <property type="term" value="F:triacylglycerol lipase activity"/>
    <property type="evidence" value="ECO:0007669"/>
    <property type="project" value="InterPro"/>
</dbReference>
<gene>
    <name evidence="2" type="ORF">WPS_09410</name>
</gene>
<organism evidence="2 3">
    <name type="scientific">Vulcanimicrobium alpinum</name>
    <dbReference type="NCBI Taxonomy" id="3016050"/>
    <lineage>
        <taxon>Bacteria</taxon>
        <taxon>Bacillati</taxon>
        <taxon>Vulcanimicrobiota</taxon>
        <taxon>Vulcanimicrobiia</taxon>
        <taxon>Vulcanimicrobiales</taxon>
        <taxon>Vulcanimicrobiaceae</taxon>
        <taxon>Vulcanimicrobium</taxon>
    </lineage>
</organism>
<dbReference type="AlphaFoldDB" id="A0AAN1XVC3"/>
<dbReference type="KEGG" id="vab:WPS_09410"/>
<protein>
    <recommendedName>
        <fullName evidence="4">Lipoprotein</fullName>
    </recommendedName>
</protein>
<evidence type="ECO:0000313" key="3">
    <source>
        <dbReference type="Proteomes" id="UP001317532"/>
    </source>
</evidence>
<reference evidence="2 3" key="1">
    <citation type="journal article" date="2022" name="ISME Commun">
        <title>Vulcanimicrobium alpinus gen. nov. sp. nov., the first cultivated representative of the candidate phylum 'Eremiobacterota', is a metabolically versatile aerobic anoxygenic phototroph.</title>
        <authorList>
            <person name="Yabe S."/>
            <person name="Muto K."/>
            <person name="Abe K."/>
            <person name="Yokota A."/>
            <person name="Staudigel H."/>
            <person name="Tebo B.M."/>
        </authorList>
    </citation>
    <scope>NUCLEOTIDE SEQUENCE [LARGE SCALE GENOMIC DNA]</scope>
    <source>
        <strain evidence="2 3">WC8-2</strain>
    </source>
</reference>
<name>A0AAN1XVC3_UNVUL</name>
<evidence type="ECO:0008006" key="4">
    <source>
        <dbReference type="Google" id="ProtNLM"/>
    </source>
</evidence>
<dbReference type="InterPro" id="IPR029058">
    <property type="entry name" value="AB_hydrolase_fold"/>
</dbReference>
<dbReference type="RefSeq" id="WP_317996692.1">
    <property type="nucleotide sequence ID" value="NZ_AP025523.1"/>
</dbReference>
<dbReference type="Gene3D" id="3.40.50.1820">
    <property type="entry name" value="alpha/beta hydrolase"/>
    <property type="match status" value="1"/>
</dbReference>
<feature type="region of interest" description="Disordered" evidence="1">
    <location>
        <begin position="182"/>
        <end position="201"/>
    </location>
</feature>
<keyword evidence="3" id="KW-1185">Reference proteome</keyword>
<dbReference type="PANTHER" id="PTHR34853:SF1">
    <property type="entry name" value="LIPASE 5"/>
    <property type="match status" value="1"/>
</dbReference>
<proteinExistence type="predicted"/>
<feature type="compositionally biased region" description="Low complexity" evidence="1">
    <location>
        <begin position="80"/>
        <end position="89"/>
    </location>
</feature>
<dbReference type="Proteomes" id="UP001317532">
    <property type="component" value="Chromosome"/>
</dbReference>
<dbReference type="PANTHER" id="PTHR34853">
    <property type="match status" value="1"/>
</dbReference>
<evidence type="ECO:0000313" key="2">
    <source>
        <dbReference type="EMBL" id="BDE05665.1"/>
    </source>
</evidence>